<evidence type="ECO:0000313" key="4">
    <source>
        <dbReference type="Proteomes" id="UP000242447"/>
    </source>
</evidence>
<evidence type="ECO:0000313" key="3">
    <source>
        <dbReference type="EMBL" id="ARO13695.1"/>
    </source>
</evidence>
<gene>
    <name evidence="3" type="ORF">BVG79_00339</name>
</gene>
<feature type="domain" description="Aminotransferase class V" evidence="2">
    <location>
        <begin position="48"/>
        <end position="410"/>
    </location>
</feature>
<dbReference type="InterPro" id="IPR015424">
    <property type="entry name" value="PyrdxlP-dep_Trfase"/>
</dbReference>
<dbReference type="InterPro" id="IPR000192">
    <property type="entry name" value="Aminotrans_V_dom"/>
</dbReference>
<evidence type="ECO:0000256" key="1">
    <source>
        <dbReference type="ARBA" id="ARBA00022898"/>
    </source>
</evidence>
<dbReference type="InterPro" id="IPR015421">
    <property type="entry name" value="PyrdxlP-dep_Trfase_major"/>
</dbReference>
<dbReference type="KEGG" id="kro:BVG79_00339"/>
<dbReference type="SUPFAM" id="SSF53383">
    <property type="entry name" value="PLP-dependent transferases"/>
    <property type="match status" value="1"/>
</dbReference>
<keyword evidence="3" id="KW-0808">Transferase</keyword>
<dbReference type="Gene3D" id="3.40.640.10">
    <property type="entry name" value="Type I PLP-dependent aspartate aminotransferase-like (Major domain)"/>
    <property type="match status" value="1"/>
</dbReference>
<protein>
    <submittedName>
        <fullName evidence="3">Aminotransferase, class V</fullName>
    </submittedName>
</protein>
<dbReference type="OrthoDB" id="9804366at2"/>
<evidence type="ECO:0000259" key="2">
    <source>
        <dbReference type="Pfam" id="PF00266"/>
    </source>
</evidence>
<dbReference type="EMBL" id="CP019937">
    <property type="protein sequence ID" value="ARO13695.1"/>
    <property type="molecule type" value="Genomic_DNA"/>
</dbReference>
<keyword evidence="1" id="KW-0663">Pyridoxal phosphate</keyword>
<dbReference type="RefSeq" id="WP_085785373.1">
    <property type="nucleotide sequence ID" value="NZ_CP019937.1"/>
</dbReference>
<dbReference type="InterPro" id="IPR015422">
    <property type="entry name" value="PyrdxlP-dep_Trfase_small"/>
</dbReference>
<dbReference type="Proteomes" id="UP000242447">
    <property type="component" value="Chromosome"/>
</dbReference>
<organism evidence="3 4">
    <name type="scientific">Ketogulonicigenium robustum</name>
    <dbReference type="NCBI Taxonomy" id="92947"/>
    <lineage>
        <taxon>Bacteria</taxon>
        <taxon>Pseudomonadati</taxon>
        <taxon>Pseudomonadota</taxon>
        <taxon>Alphaproteobacteria</taxon>
        <taxon>Rhodobacterales</taxon>
        <taxon>Roseobacteraceae</taxon>
        <taxon>Ketogulonicigenium</taxon>
    </lineage>
</organism>
<name>A0A1W6NWU8_9RHOB</name>
<dbReference type="PANTHER" id="PTHR43686">
    <property type="entry name" value="SULFURTRANSFERASE-RELATED"/>
    <property type="match status" value="1"/>
</dbReference>
<dbReference type="AlphaFoldDB" id="A0A1W6NWU8"/>
<dbReference type="Pfam" id="PF00266">
    <property type="entry name" value="Aminotran_5"/>
    <property type="match status" value="1"/>
</dbReference>
<dbReference type="PANTHER" id="PTHR43686:SF1">
    <property type="entry name" value="AMINOTRAN_5 DOMAIN-CONTAINING PROTEIN"/>
    <property type="match status" value="1"/>
</dbReference>
<keyword evidence="3" id="KW-0032">Aminotransferase</keyword>
<dbReference type="GO" id="GO:0008483">
    <property type="term" value="F:transaminase activity"/>
    <property type="evidence" value="ECO:0007669"/>
    <property type="project" value="UniProtKB-KW"/>
</dbReference>
<dbReference type="Gene3D" id="3.90.1150.10">
    <property type="entry name" value="Aspartate Aminotransferase, domain 1"/>
    <property type="match status" value="1"/>
</dbReference>
<dbReference type="STRING" id="92947.BVG79_00339"/>
<proteinExistence type="predicted"/>
<reference evidence="3 4" key="1">
    <citation type="submission" date="2017-02" db="EMBL/GenBank/DDBJ databases">
        <title>Ketogulonicigenium robustum SPU B003 Genome sequencing and assembly.</title>
        <authorList>
            <person name="Li Y."/>
            <person name="Liu L."/>
            <person name="Wang C."/>
            <person name="Zhang M."/>
            <person name="Zhang T."/>
            <person name="Zhang Y."/>
        </authorList>
    </citation>
    <scope>NUCLEOTIDE SEQUENCE [LARGE SCALE GENOMIC DNA]</scope>
    <source>
        <strain evidence="3 4">SPU_B003</strain>
    </source>
</reference>
<accession>A0A1W6NWU8</accession>
<sequence>MSSTSKPENALEDFKAQLRQPDLVSQLRQGLVGRDLTFETPFGTQHLIYADYTASGRALQQIETFVMTRVLPYYANTHTEASFVGGVMSRMREAARREIARICHAEDADVIFTGSGATGGLNKIVLGLGLGARVAAGQRVTVITGPYEHHSNILPWRETGATVIEVPEAADGGPDMVALDQALATAAGSDLIIGTFSAASNVTGILTDTDAVTRRLKAAGALAIWDYAAAAPYIDINMGSGDAAKDAIVFSPHKFPGGPGATGVLLLRRALEWTETPSAPGGGSVRFVSPWGHIYSTNRVAREEAGTPNIVGDIRAALCLLVKEAVGIDYILTRDEDLRQRALAAWENVAGLHLLGQRQGAAALPVFSFRVSGPDGQRIHHQLFTRMLSDAYGIQVRGGCACAGPYAHRLLDLDETDSAAVISQLDAGCELDRPGWVRLNLTYLMSDAEVATVLTSIASLIAQAPDWQKMYKGDPSTARFAPIPEAALNQA</sequence>
<keyword evidence="4" id="KW-1185">Reference proteome</keyword>